<evidence type="ECO:0000313" key="2">
    <source>
        <dbReference type="Proteomes" id="UP001054837"/>
    </source>
</evidence>
<dbReference type="AlphaFoldDB" id="A0AAV4W052"/>
<sequence length="90" mass="10264">MMSRSNGSRFFLFISFFRISTGRKQQRRREAIVSSGELAFSLYSRRVDVTVFLVGDAGFVAENIVFFLRISLENAVIIVDIQFSFNVVEG</sequence>
<evidence type="ECO:0008006" key="3">
    <source>
        <dbReference type="Google" id="ProtNLM"/>
    </source>
</evidence>
<name>A0AAV4W052_9ARAC</name>
<protein>
    <recommendedName>
        <fullName evidence="3">Secreted protein</fullName>
    </recommendedName>
</protein>
<keyword evidence="2" id="KW-1185">Reference proteome</keyword>
<proteinExistence type="predicted"/>
<organism evidence="1 2">
    <name type="scientific">Caerostris darwini</name>
    <dbReference type="NCBI Taxonomy" id="1538125"/>
    <lineage>
        <taxon>Eukaryota</taxon>
        <taxon>Metazoa</taxon>
        <taxon>Ecdysozoa</taxon>
        <taxon>Arthropoda</taxon>
        <taxon>Chelicerata</taxon>
        <taxon>Arachnida</taxon>
        <taxon>Araneae</taxon>
        <taxon>Araneomorphae</taxon>
        <taxon>Entelegynae</taxon>
        <taxon>Araneoidea</taxon>
        <taxon>Araneidae</taxon>
        <taxon>Caerostris</taxon>
    </lineage>
</organism>
<comment type="caution">
    <text evidence="1">The sequence shown here is derived from an EMBL/GenBank/DDBJ whole genome shotgun (WGS) entry which is preliminary data.</text>
</comment>
<gene>
    <name evidence="1" type="ORF">CDAR_236941</name>
</gene>
<accession>A0AAV4W052</accession>
<dbReference type="Proteomes" id="UP001054837">
    <property type="component" value="Unassembled WGS sequence"/>
</dbReference>
<dbReference type="EMBL" id="BPLQ01013935">
    <property type="protein sequence ID" value="GIY75926.1"/>
    <property type="molecule type" value="Genomic_DNA"/>
</dbReference>
<evidence type="ECO:0000313" key="1">
    <source>
        <dbReference type="EMBL" id="GIY75926.1"/>
    </source>
</evidence>
<reference evidence="1 2" key="1">
    <citation type="submission" date="2021-06" db="EMBL/GenBank/DDBJ databases">
        <title>Caerostris darwini draft genome.</title>
        <authorList>
            <person name="Kono N."/>
            <person name="Arakawa K."/>
        </authorList>
    </citation>
    <scope>NUCLEOTIDE SEQUENCE [LARGE SCALE GENOMIC DNA]</scope>
</reference>